<evidence type="ECO:0000313" key="4">
    <source>
        <dbReference type="Proteomes" id="UP000332933"/>
    </source>
</evidence>
<dbReference type="Pfam" id="PF00300">
    <property type="entry name" value="His_Phos_1"/>
    <property type="match status" value="1"/>
</dbReference>
<gene>
    <name evidence="3" type="primary">Aste57867_20849</name>
    <name evidence="2" type="ORF">As57867_020781</name>
    <name evidence="3" type="ORF">ASTE57867_20849</name>
</gene>
<dbReference type="AlphaFoldDB" id="A0A485LFY8"/>
<name>A0A485LFY8_9STRA</name>
<organism evidence="3 4">
    <name type="scientific">Aphanomyces stellatus</name>
    <dbReference type="NCBI Taxonomy" id="120398"/>
    <lineage>
        <taxon>Eukaryota</taxon>
        <taxon>Sar</taxon>
        <taxon>Stramenopiles</taxon>
        <taxon>Oomycota</taxon>
        <taxon>Saprolegniomycetes</taxon>
        <taxon>Saprolegniales</taxon>
        <taxon>Verrucalvaceae</taxon>
        <taxon>Aphanomyces</taxon>
    </lineage>
</organism>
<evidence type="ECO:0000313" key="2">
    <source>
        <dbReference type="EMBL" id="KAF0687413.1"/>
    </source>
</evidence>
<keyword evidence="4" id="KW-1185">Reference proteome</keyword>
<keyword evidence="1" id="KW-0732">Signal</keyword>
<feature type="chain" id="PRO_5036355606" evidence="1">
    <location>
        <begin position="24"/>
        <end position="197"/>
    </location>
</feature>
<reference evidence="3 4" key="1">
    <citation type="submission" date="2019-03" db="EMBL/GenBank/DDBJ databases">
        <authorList>
            <person name="Gaulin E."/>
            <person name="Dumas B."/>
        </authorList>
    </citation>
    <scope>NUCLEOTIDE SEQUENCE [LARGE SCALE GENOMIC DNA]</scope>
    <source>
        <strain evidence="3">CBS 568.67</strain>
    </source>
</reference>
<dbReference type="Proteomes" id="UP000332933">
    <property type="component" value="Unassembled WGS sequence"/>
</dbReference>
<dbReference type="SUPFAM" id="SSF53254">
    <property type="entry name" value="Phosphoglycerate mutase-like"/>
    <property type="match status" value="1"/>
</dbReference>
<protein>
    <submittedName>
        <fullName evidence="3">Aste57867_20849 protein</fullName>
    </submittedName>
</protein>
<feature type="signal peptide" evidence="1">
    <location>
        <begin position="1"/>
        <end position="23"/>
    </location>
</feature>
<dbReference type="InterPro" id="IPR029033">
    <property type="entry name" value="His_PPase_superfam"/>
</dbReference>
<proteinExistence type="predicted"/>
<reference evidence="2" key="2">
    <citation type="submission" date="2019-06" db="EMBL/GenBank/DDBJ databases">
        <title>Genomics analysis of Aphanomyces spp. identifies a new class of oomycete effector associated with host adaptation.</title>
        <authorList>
            <person name="Gaulin E."/>
        </authorList>
    </citation>
    <scope>NUCLEOTIDE SEQUENCE</scope>
    <source>
        <strain evidence="2">CBS 578.67</strain>
    </source>
</reference>
<dbReference type="Gene3D" id="3.40.50.1240">
    <property type="entry name" value="Phosphoglycerate mutase-like"/>
    <property type="match status" value="1"/>
</dbReference>
<dbReference type="EMBL" id="VJMH01006925">
    <property type="protein sequence ID" value="KAF0687413.1"/>
    <property type="molecule type" value="Genomic_DNA"/>
</dbReference>
<dbReference type="InterPro" id="IPR013078">
    <property type="entry name" value="His_Pase_superF_clade-1"/>
</dbReference>
<dbReference type="EMBL" id="CAADRA010006951">
    <property type="protein sequence ID" value="VFT97527.1"/>
    <property type="molecule type" value="Genomic_DNA"/>
</dbReference>
<sequence length="197" mass="21493">MARCTSALVLLLAATGISGDANASNTTAVDDVVALALHDVAIESTRSDKRSLIYLIRHGEKPDDDNDSYLSPRGEERAACLAQKWATFGFTSLFCPDFDPDTNKRGRACQTIRPLSQATGIALNSDFDRDDDQGVAKAILKAAKNGPVLLAWEHKVLADIAKDLSGAKKKYPSEEFDLIWTYNPNKNKFLADSNENC</sequence>
<evidence type="ECO:0000256" key="1">
    <source>
        <dbReference type="SAM" id="SignalP"/>
    </source>
</evidence>
<evidence type="ECO:0000313" key="3">
    <source>
        <dbReference type="EMBL" id="VFT97527.1"/>
    </source>
</evidence>
<dbReference type="OrthoDB" id="425925at2759"/>
<accession>A0A485LFY8</accession>